<name>A0A9Q0XPF9_9SAUR</name>
<keyword evidence="3" id="KW-1185">Reference proteome</keyword>
<protein>
    <recommendedName>
        <fullName evidence="4">Meiosis-specific coiled-coil domain-containing protein MEIOC</fullName>
    </recommendedName>
</protein>
<feature type="compositionally biased region" description="Polar residues" evidence="1">
    <location>
        <begin position="397"/>
        <end position="411"/>
    </location>
</feature>
<feature type="region of interest" description="Disordered" evidence="1">
    <location>
        <begin position="444"/>
        <end position="511"/>
    </location>
</feature>
<feature type="compositionally biased region" description="Polar residues" evidence="1">
    <location>
        <begin position="449"/>
        <end position="468"/>
    </location>
</feature>
<dbReference type="OrthoDB" id="5978002at2759"/>
<dbReference type="Proteomes" id="UP001142489">
    <property type="component" value="Unassembled WGS sequence"/>
</dbReference>
<dbReference type="GO" id="GO:0005737">
    <property type="term" value="C:cytoplasm"/>
    <property type="evidence" value="ECO:0007669"/>
    <property type="project" value="TreeGrafter"/>
</dbReference>
<evidence type="ECO:0008006" key="4">
    <source>
        <dbReference type="Google" id="ProtNLM"/>
    </source>
</evidence>
<dbReference type="AlphaFoldDB" id="A0A9Q0XPF9"/>
<proteinExistence type="predicted"/>
<dbReference type="EMBL" id="JAPFRF010000009">
    <property type="protein sequence ID" value="KAJ7322095.1"/>
    <property type="molecule type" value="Genomic_DNA"/>
</dbReference>
<dbReference type="PANTHER" id="PTHR33861:SF4">
    <property type="entry name" value="MEIOSIS-SPECIFIC COILED-COIL DOMAIN-CONTAINING PROTEIN MEIOC"/>
    <property type="match status" value="1"/>
</dbReference>
<gene>
    <name evidence="2" type="ORF">JRQ81_018382</name>
</gene>
<reference evidence="2" key="1">
    <citation type="journal article" date="2023" name="DNA Res.">
        <title>Chromosome-level genome assembly of Phrynocephalus forsythii using third-generation DNA sequencing and Hi-C analysis.</title>
        <authorList>
            <person name="Qi Y."/>
            <person name="Zhao W."/>
            <person name="Zhao Y."/>
            <person name="Niu C."/>
            <person name="Cao S."/>
            <person name="Zhang Y."/>
        </authorList>
    </citation>
    <scope>NUCLEOTIDE SEQUENCE</scope>
    <source>
        <tissue evidence="2">Muscle</tissue>
    </source>
</reference>
<dbReference type="Pfam" id="PF15189">
    <property type="entry name" value="MEIOC"/>
    <property type="match status" value="1"/>
</dbReference>
<dbReference type="InterPro" id="IPR027963">
    <property type="entry name" value="MEIOC"/>
</dbReference>
<dbReference type="GO" id="GO:0048255">
    <property type="term" value="P:mRNA stabilization"/>
    <property type="evidence" value="ECO:0007669"/>
    <property type="project" value="TreeGrafter"/>
</dbReference>
<evidence type="ECO:0000256" key="1">
    <source>
        <dbReference type="SAM" id="MobiDB-lite"/>
    </source>
</evidence>
<evidence type="ECO:0000313" key="3">
    <source>
        <dbReference type="Proteomes" id="UP001142489"/>
    </source>
</evidence>
<dbReference type="GO" id="GO:0007141">
    <property type="term" value="P:male meiosis I"/>
    <property type="evidence" value="ECO:0007669"/>
    <property type="project" value="TreeGrafter"/>
</dbReference>
<comment type="caution">
    <text evidence="2">The sequence shown here is derived from an EMBL/GenBank/DDBJ whole genome shotgun (WGS) entry which is preliminary data.</text>
</comment>
<sequence length="904" mass="100520">MVAGGARSLAAPFPGGAPRPEVESNLCWFENVSQLGENSLHTGTGDMVKQSITFSCCKLQVNSTQEEMDTQFFSPAFGGITDTPSSVGSSQLYYSGWSACGDDADAVAALQDCTPKRAQVNSSSSGSGPDMFGLVANILEEPEKQETTTDWNSLSRLFPPVWSSAVENKSFSELFPMKGLGNDDLTSLVDIQKSYEENWQKASSVELLRNKLSDLNDIGSWESSGGVCVQSPENVIKNSAAEAEPLKSIGINQSIFVCVKNYDKNSHGSSLSTYSKIKDSTHNKCQKPDRGRGVMMRNHTEGSNNHFTQLSNSPVGGIWDPVIQENNLCLEKYMGFTDTRGCQQFSYTSEHFLSPALNKDNSFLEGIDTKFQEDYQKNSYHSISMSVTCHGERKVPQQPQKTPCSQASVKPSAQDVASPYNGYTWLEVKRTNLEAGSCATYGKQKERSFVQSSGPSSKYSPGQMSYSQKPPLLSSRSEGKQQLLGNIPSISGFSTTENQKQRKPFGHSQNHSLATPDGQVFINVASSCLLQQRSANESAKHNRFYNKQNRYKIDERTGQNERRQRQNLIPHTGCVSLDQPQLDIWGRKPEPNGAALSDFINPSFLPLVPLVSGFKHMPNFPPFSPHPFSSPTNVAFSLLPFPWSELADLPYDDLPHLSPFLNDLFCGEVAPPYFAFPPPPSRYRPPRNRSGPASELHIHLEECYEQWRALEREREKTEADLARRFPGKRVSVSNNAPFSRLPAKPSRVDRLIVDQFREQARVHSLIGKMEQLCGIPVHRNISATLGHHLEAICATQAKRKEEIMNAVNPQRLGTSRYRNEKDVLALAAAVKDLAFFTRKTRTALWCSFQMTLPTASALVKEEEVQRALQELCPVRSSLPGKTRGEQEDKENKKENPNEPRTVVH</sequence>
<feature type="compositionally biased region" description="Polar residues" evidence="1">
    <location>
        <begin position="488"/>
        <end position="498"/>
    </location>
</feature>
<dbReference type="GO" id="GO:0005634">
    <property type="term" value="C:nucleus"/>
    <property type="evidence" value="ECO:0007669"/>
    <property type="project" value="TreeGrafter"/>
</dbReference>
<dbReference type="PANTHER" id="PTHR33861">
    <property type="entry name" value="PROTEIN CBG18333"/>
    <property type="match status" value="1"/>
</dbReference>
<feature type="region of interest" description="Disordered" evidence="1">
    <location>
        <begin position="393"/>
        <end position="415"/>
    </location>
</feature>
<feature type="compositionally biased region" description="Basic and acidic residues" evidence="1">
    <location>
        <begin position="882"/>
        <end position="897"/>
    </location>
</feature>
<accession>A0A9Q0XPF9</accession>
<evidence type="ECO:0000313" key="2">
    <source>
        <dbReference type="EMBL" id="KAJ7322095.1"/>
    </source>
</evidence>
<organism evidence="2 3">
    <name type="scientific">Phrynocephalus forsythii</name>
    <dbReference type="NCBI Taxonomy" id="171643"/>
    <lineage>
        <taxon>Eukaryota</taxon>
        <taxon>Metazoa</taxon>
        <taxon>Chordata</taxon>
        <taxon>Craniata</taxon>
        <taxon>Vertebrata</taxon>
        <taxon>Euteleostomi</taxon>
        <taxon>Lepidosauria</taxon>
        <taxon>Squamata</taxon>
        <taxon>Bifurcata</taxon>
        <taxon>Unidentata</taxon>
        <taxon>Episquamata</taxon>
        <taxon>Toxicofera</taxon>
        <taxon>Iguania</taxon>
        <taxon>Acrodonta</taxon>
        <taxon>Agamidae</taxon>
        <taxon>Agaminae</taxon>
        <taxon>Phrynocephalus</taxon>
    </lineage>
</organism>
<dbReference type="GO" id="GO:0007144">
    <property type="term" value="P:female meiosis I"/>
    <property type="evidence" value="ECO:0007669"/>
    <property type="project" value="TreeGrafter"/>
</dbReference>
<feature type="region of interest" description="Disordered" evidence="1">
    <location>
        <begin position="875"/>
        <end position="904"/>
    </location>
</feature>